<sequence>MFHTARNNCLSDINARVTIPDDLKTADPHYTLIKSSLIQVSRKAQSESLKQLFKLVKVIVGNFTDAFGKAFWEAISREQRCSIFGACFDSHPIWVMKYYRPKEFAAVDLGAIWAKETPDRHRWRRFYRNQFIDMADSTYTRRIRTPTDEGLVAVYYLWKDWPKQQKVVAWQMGNDSYELPGLVGGPDHRYEEEQAMHDRRALEISEPQAIERKERSGFSVFQLLYTCTKNPAFSRIQGLGYTSD</sequence>
<keyword evidence="2" id="KW-1185">Reference proteome</keyword>
<reference evidence="1" key="1">
    <citation type="submission" date="2021-07" db="EMBL/GenBank/DDBJ databases">
        <authorList>
            <person name="Durling M."/>
        </authorList>
    </citation>
    <scope>NUCLEOTIDE SEQUENCE</scope>
</reference>
<name>A0A9N9PYA4_9HELO</name>
<evidence type="ECO:0000313" key="1">
    <source>
        <dbReference type="EMBL" id="CAG8959753.1"/>
    </source>
</evidence>
<comment type="caution">
    <text evidence="1">The sequence shown here is derived from an EMBL/GenBank/DDBJ whole genome shotgun (WGS) entry which is preliminary data.</text>
</comment>
<protein>
    <submittedName>
        <fullName evidence="1">Uncharacterized protein</fullName>
    </submittedName>
</protein>
<organism evidence="1 2">
    <name type="scientific">Hymenoscyphus fraxineus</name>
    <dbReference type="NCBI Taxonomy" id="746836"/>
    <lineage>
        <taxon>Eukaryota</taxon>
        <taxon>Fungi</taxon>
        <taxon>Dikarya</taxon>
        <taxon>Ascomycota</taxon>
        <taxon>Pezizomycotina</taxon>
        <taxon>Leotiomycetes</taxon>
        <taxon>Helotiales</taxon>
        <taxon>Helotiaceae</taxon>
        <taxon>Hymenoscyphus</taxon>
    </lineage>
</organism>
<gene>
    <name evidence="1" type="ORF">HYFRA_00001659</name>
</gene>
<dbReference type="AlphaFoldDB" id="A0A9N9PYA4"/>
<evidence type="ECO:0000313" key="2">
    <source>
        <dbReference type="Proteomes" id="UP000696280"/>
    </source>
</evidence>
<proteinExistence type="predicted"/>
<dbReference type="EMBL" id="CAJVRL010000092">
    <property type="protein sequence ID" value="CAG8959753.1"/>
    <property type="molecule type" value="Genomic_DNA"/>
</dbReference>
<accession>A0A9N9PYA4</accession>
<dbReference type="OrthoDB" id="5435234at2759"/>
<dbReference type="Proteomes" id="UP000696280">
    <property type="component" value="Unassembled WGS sequence"/>
</dbReference>